<dbReference type="EC" id="2.4.1.255" evidence="5"/>
<dbReference type="GO" id="GO:0005737">
    <property type="term" value="C:cytoplasm"/>
    <property type="evidence" value="ECO:0007669"/>
    <property type="project" value="UniProtKB-SubCell"/>
</dbReference>
<dbReference type="GO" id="GO:0006493">
    <property type="term" value="P:protein O-linked glycosylation"/>
    <property type="evidence" value="ECO:0007669"/>
    <property type="project" value="InterPro"/>
</dbReference>
<comment type="caution">
    <text evidence="14">The sequence shown here is derived from an EMBL/GenBank/DDBJ whole genome shotgun (WGS) entry which is preliminary data.</text>
</comment>
<dbReference type="InterPro" id="IPR019734">
    <property type="entry name" value="TPR_rpt"/>
</dbReference>
<keyword evidence="15" id="KW-1185">Reference proteome</keyword>
<evidence type="ECO:0000256" key="3">
    <source>
        <dbReference type="ARBA" id="ARBA00004922"/>
    </source>
</evidence>
<dbReference type="FunFam" id="3.40.50.11380:FF:000001">
    <property type="entry name" value="UDP-N-acetylglucosamine--peptide N-acetylglucosaminyltransferase 110 kDa subunit"/>
    <property type="match status" value="1"/>
</dbReference>
<dbReference type="PANTHER" id="PTHR44366">
    <property type="entry name" value="UDP-N-ACETYLGLUCOSAMINE--PEPTIDE N-ACETYLGLUCOSAMINYLTRANSFERASE 110 KDA SUBUNIT"/>
    <property type="match status" value="1"/>
</dbReference>
<dbReference type="PANTHER" id="PTHR44366:SF1">
    <property type="entry name" value="UDP-N-ACETYLGLUCOSAMINE--PEPTIDE N-ACETYLGLUCOSAMINYLTRANSFERASE 110 KDA SUBUNIT"/>
    <property type="match status" value="1"/>
</dbReference>
<name>A0A4S2JZU4_9HYME</name>
<evidence type="ECO:0000256" key="4">
    <source>
        <dbReference type="ARBA" id="ARBA00005386"/>
    </source>
</evidence>
<evidence type="ECO:0000256" key="10">
    <source>
        <dbReference type="ARBA" id="ARBA00022803"/>
    </source>
</evidence>
<dbReference type="PROSITE" id="PS50293">
    <property type="entry name" value="TPR_REGION"/>
    <property type="match status" value="6"/>
</dbReference>
<dbReference type="FunFam" id="3.40.50.2000:FF:000012">
    <property type="entry name" value="UDP-N-acetylglucosamine--peptide N-acetylglucosaminyltransferase 110 kDa subunit"/>
    <property type="match status" value="1"/>
</dbReference>
<comment type="similarity">
    <text evidence="4">Belongs to the glycosyltransferase 41 family. O-GlcNAc transferase subfamily.</text>
</comment>
<evidence type="ECO:0000259" key="13">
    <source>
        <dbReference type="Pfam" id="PF13844"/>
    </source>
</evidence>
<dbReference type="GO" id="GO:0005634">
    <property type="term" value="C:nucleus"/>
    <property type="evidence" value="ECO:0007669"/>
    <property type="project" value="UniProtKB-SubCell"/>
</dbReference>
<dbReference type="Pfam" id="PF13374">
    <property type="entry name" value="TPR_10"/>
    <property type="match status" value="1"/>
</dbReference>
<comment type="pathway">
    <text evidence="3">Protein modification; protein glycosylation.</text>
</comment>
<sequence length="2947" mass="332123">MPAGLKRQMNALLASICLRPASTSKSTIRVVNSFGVNLANFCLPWFLVDDNCGLTGKNGTGSLGCGFLLLILELLGSSRECSQILLAPLSLNVCTIWNNCSVISRAIRPRLLFYEGNDGSRGPGDRGAKTMLRSPRVPQSAHTSALALCLGRAMLPSPRESAALTLAHCAAPRPRDVDGGGGRRRRRRGERFLEQSEAETRVGLFHYPPSRYPPVSRRLESGEIVASVSGAFPKFVKRKIVDKIASVTVGQLLWFTRHEIEKVLTDLVIAVEHRFPTDEKFVRDLLRQRKVVLKGGRFYGPYQRASIPHRFVSSSELLLSAAQTRKQAIKHSAHFSRTSPGFTFLLLLDFSAPIADNLSSRHITFITDHIALEFLGLLKSLPYAFDAQASGALSLGYVLKVEAIEEAFSCVLVHHPKKESEKVATWHQELKTAVTGLTKEQQEAAVRQFLSMAAAMTNHRRLQLLLSLLENLVYSNYLPARLVCECILSCDKLQYQLEDFWVECFVLIRHIIGGVDYKGVREIMKGCKEKAQTIPARLDASVQPQLKALENVIEYIFDRNACLLPGYFIVNEIQKAYPDSKNWPHWKLAKLLSNFVESFRNTAQMVSIVGHSKMLPVVEHTGYADYLINPWLLDPTTLKFSLKGNLPYDPDLLKPQTELLRYVLEQPYSRDMVCSMLGLQKQHKQRCIVLEEQLVELVILAMERSENESLPAEGMDGTVANHWVWLHLSSQLIYFILFQFACFPSIVMAIHDKLAGRELRKGRDHLMWVLLQFISGSIQRNPLSNFLPVLKLYDLLYPEKEPLPVPDYTQALYRMHHIQPHYRVQLLSHLHSLAAVPQTNQTQLHLCVESTALRLITGLGSAEVQPQLSRFLSEPKTLVSAESEELNRALVLTLARSMHVTGTGADSLSGTWCKELLNTIMQNTPHSWANHTLQCFPPVLSEFFQQNSVAKENKQQIKKAVEEEYRNWASMNNENDIIAHFSVPGTPPLFLCLLWKMILETDRISPIAYKILERIGARALSAHLRKFCDYLVFEFANSVGGQHVNKCVDTINDMIWKYNIVTIDRLVLCLALRTQEGNEAQVCFFIIQLLLLKAAEVYKRQLVLCLALRTQEGNEAQRRSLETVYKSSLRRTRRSIGNNSYTPRSMYISKPIPHTLKVHHEFLQHLVMPNASLCMGSDYRIALLCNAYSTNQEYFSRPMAALVDTILGTQKNQQQQPLQNLQNNAALANGPTTPLSMSILDSLTVHSKMSLIHSIVTHKLRDRPLLKRRLVSAVLGSLREIRAPGWALSEAYQVYMTRFNDDAVSWVPELDYYIRLVQRIVETMSGTAHFPATDWRFNEFPNPAAHALYVTCVELMALPVAPDAVANFLLDVVAKGYTVVPSYEIHLWINCVGLLLAALPECYWSALHKRLLETISSPGLVNWQYNNLTPFQMFNFNITHNNLLENKYSYMLALAHSVWHHAGVGQITTMPQFIKEKLQPVVSSEEQLIYACHLIGPTLARFNAERPHCVVELAVCLYEMLERVDHTQTTLNYMDPICDLLYHIKYMFVGDMTKNEVECIIRRLRPALQMRLRFIAHINIDEIHTRRAVLPREDTLEFVATSGTPVPESRSTIARVFVPSSGPLAAMQAQQQAPQQQQQQQGHQQIAGTSVILKMNEIQQLTTAVVYCLEKFRLLDLDIFEKEGSALKGSNALIATMENEDGDWQTGQNLLLVAQDKEIINLTDNQTINVAVDTYWLLELAHREYQAGDYENAERHCMQLWRQETNNTGVLLLLSSIHFQCRRLEKCVLHYRDGSAHYSSLAIKQNPLLAEAYSNLGNVYKERGQLPEALENYRHAVRLKPDFIDGYINLAAALVAAGDMEQAVQAYVTALQYNPDLYCVRSDLGNLLKALARLDEAKICPYSILKMTAMRKASRYAPAIPENWLERNAQKFGDRAKETGNSSSWLDEFGEACPSQARTPNLTETGQLFLACYLKAIETRPDFAVAWSNLGCVFNAQGEIWLAIHHFEKAVALDPNFLDAYINLGNVLKEARIFDRAVAAYLRALNLSPNNAVVHGNLACVYYEQGLIDLAIDTYRRAIELQPNFPDAYCNLANALKEKGQVVEAEECYNTALRLCPTHADSLNNLANIKREQGYIEEATRLYLKALEVFPEFAAAHSNLASVLQQQGKLNEALMHYKEAIRIQPTFADAYSNMGNTLKEMQDIQGALQCYTRAIQINPAFADAHSNLASIHKDSGNIPEAIQSYRTALKLKPDFPDAYCNLAHCLQIVCDWTDYEARMKKLVSIVAEQLDKNRLPSVHPHHSMLYPLSHEFRKAIAARHANLCIEKIHVLHKQPYKYPRAMSVRLKIGYVSSDFGNHPTSHLMQSIPGLHDREKVEIFCYALSADDGTTFRAKIARESEHFIDLSQIPCNGKAADRINADGIHILVNMNGYTKGARNEIFALRPAPVQVMWLGYPGTSGASFMDYLITDEVTSPLELASQYSEKLAYMPHTYFIGDHKQMFPHLKERLILTDKLSHKGKVADNVAVINATDLSPMIENTLIKEIREVIVPDAKKQPVEISLKVAELPTTTPIETMIASGQCQMSVNGVVVQNGMATTQVNNKTATGEEVPQNIVITTRQQYGLPEDAVVYCNFNQLYKIDPLTLHMWAHILKHVPNSVLWLLRFPAVGEPNLQATAQQLGLTPGRILFSNVAAKEEHVRRGQLADVCLDTPLCNGHTTSMDVLWTGTPVVTLPGETLASRVAASQLNTLGCPELVARTRQEYQDIAVRLGTDREYLKATRVKVWKARSESPLFNCKLYAMGMEMLYTKMWERYAHGENPDHVSAVDKNDSQKSLHISSICASPNYCFRNTGSGTANAFHAALRRSIDCRHLARLIFIDEIRCYILHKQESCEHFTSPRLSERAKNTEECTLRHRLSRSQGPIGLTTVSTAPVVTERENLSVILPGP</sequence>
<keyword evidence="6" id="KW-0963">Cytoplasm</keyword>
<evidence type="ECO:0000256" key="8">
    <source>
        <dbReference type="ARBA" id="ARBA00022679"/>
    </source>
</evidence>
<accession>A0A4S2JZU4</accession>
<gene>
    <name evidence="14" type="ORF">DBV15_05625</name>
</gene>
<evidence type="ECO:0000256" key="6">
    <source>
        <dbReference type="ARBA" id="ARBA00022490"/>
    </source>
</evidence>
<proteinExistence type="inferred from homology"/>
<feature type="repeat" description="TPR" evidence="12">
    <location>
        <begin position="2086"/>
        <end position="2119"/>
    </location>
</feature>
<dbReference type="Gene3D" id="1.25.40.10">
    <property type="entry name" value="Tetratricopeptide repeat domain"/>
    <property type="match status" value="2"/>
</dbReference>
<keyword evidence="8" id="KW-0808">Transferase</keyword>
<dbReference type="SUPFAM" id="SSF48452">
    <property type="entry name" value="TPR-like"/>
    <property type="match status" value="3"/>
</dbReference>
<feature type="repeat" description="TPR" evidence="12">
    <location>
        <begin position="2018"/>
        <end position="2051"/>
    </location>
</feature>
<evidence type="ECO:0000256" key="2">
    <source>
        <dbReference type="ARBA" id="ARBA00004496"/>
    </source>
</evidence>
<dbReference type="FunFam" id="1.25.40.10:FF:000019">
    <property type="entry name" value="UDP-N-acetylglucosamine--peptide N-acetylglucosaminyltransferase 110 kDa subunit"/>
    <property type="match status" value="1"/>
</dbReference>
<keyword evidence="7" id="KW-0328">Glycosyltransferase</keyword>
<comment type="subcellular location">
    <subcellularLocation>
        <location evidence="2">Cytoplasm</location>
    </subcellularLocation>
    <subcellularLocation>
        <location evidence="1">Nucleus</location>
    </subcellularLocation>
</comment>
<dbReference type="FunFam" id="1.25.40.10:FF:000252">
    <property type="entry name" value="O-linked N-acetylglucosamine (GlcNAc) transferase"/>
    <property type="match status" value="1"/>
</dbReference>
<feature type="repeat" description="TPR" evidence="12">
    <location>
        <begin position="1810"/>
        <end position="1843"/>
    </location>
</feature>
<dbReference type="Pfam" id="PF13181">
    <property type="entry name" value="TPR_8"/>
    <property type="match status" value="1"/>
</dbReference>
<dbReference type="InterPro" id="IPR037919">
    <property type="entry name" value="OGT"/>
</dbReference>
<evidence type="ECO:0000313" key="15">
    <source>
        <dbReference type="Proteomes" id="UP000310200"/>
    </source>
</evidence>
<dbReference type="Gene3D" id="3.40.50.11380">
    <property type="match status" value="1"/>
</dbReference>
<dbReference type="Pfam" id="PF11573">
    <property type="entry name" value="Med23"/>
    <property type="match status" value="3"/>
</dbReference>
<evidence type="ECO:0000256" key="12">
    <source>
        <dbReference type="PROSITE-ProRule" id="PRU00339"/>
    </source>
</evidence>
<keyword evidence="11" id="KW-0539">Nucleus</keyword>
<feature type="repeat" description="TPR" evidence="12">
    <location>
        <begin position="2188"/>
        <end position="2221"/>
    </location>
</feature>
<protein>
    <recommendedName>
        <fullName evidence="5">protein O-GlcNAc transferase</fullName>
        <ecNumber evidence="5">2.4.1.255</ecNumber>
    </recommendedName>
</protein>
<dbReference type="Pfam" id="PF13844">
    <property type="entry name" value="Glyco_transf_41"/>
    <property type="match status" value="1"/>
</dbReference>
<feature type="domain" description="O-GlcNAc transferase C-terminal" evidence="13">
    <location>
        <begin position="2269"/>
        <end position="2802"/>
    </location>
</feature>
<dbReference type="PROSITE" id="PS50005">
    <property type="entry name" value="TPR"/>
    <property type="match status" value="10"/>
</dbReference>
<keyword evidence="10 12" id="KW-0802">TPR repeat</keyword>
<evidence type="ECO:0000256" key="7">
    <source>
        <dbReference type="ARBA" id="ARBA00022676"/>
    </source>
</evidence>
<dbReference type="SMART" id="SM00028">
    <property type="entry name" value="TPR"/>
    <property type="match status" value="10"/>
</dbReference>
<feature type="repeat" description="TPR" evidence="12">
    <location>
        <begin position="2120"/>
        <end position="2153"/>
    </location>
</feature>
<dbReference type="InterPro" id="IPR029489">
    <property type="entry name" value="OGT/SEC/SPY_C"/>
</dbReference>
<dbReference type="UniPathway" id="UPA00378"/>
<feature type="repeat" description="TPR" evidence="12">
    <location>
        <begin position="2154"/>
        <end position="2187"/>
    </location>
</feature>
<dbReference type="GO" id="GO:0097363">
    <property type="term" value="F:protein O-acetylglucosaminyltransferase activity"/>
    <property type="evidence" value="ECO:0007669"/>
    <property type="project" value="UniProtKB-EC"/>
</dbReference>
<feature type="repeat" description="TPR" evidence="12">
    <location>
        <begin position="2222"/>
        <end position="2255"/>
    </location>
</feature>
<dbReference type="InterPro" id="IPR021629">
    <property type="entry name" value="Mediator_Med23"/>
</dbReference>
<dbReference type="Proteomes" id="UP000310200">
    <property type="component" value="Unassembled WGS sequence"/>
</dbReference>
<reference evidence="14 15" key="1">
    <citation type="journal article" date="2019" name="Philos. Trans. R. Soc. Lond., B, Biol. Sci.">
        <title>Ant behaviour and brain gene expression of defending hosts depend on the ecological success of the intruding social parasite.</title>
        <authorList>
            <person name="Kaur R."/>
            <person name="Stoldt M."/>
            <person name="Jongepier E."/>
            <person name="Feldmeyer B."/>
            <person name="Menzel F."/>
            <person name="Bornberg-Bauer E."/>
            <person name="Foitzik S."/>
        </authorList>
    </citation>
    <scope>NUCLEOTIDE SEQUENCE [LARGE SCALE GENOMIC DNA]</scope>
    <source>
        <tissue evidence="14">Whole body</tissue>
    </source>
</reference>
<feature type="repeat" description="TPR" evidence="12">
    <location>
        <begin position="2052"/>
        <end position="2085"/>
    </location>
</feature>
<dbReference type="STRING" id="300112.A0A4S2JZU4"/>
<evidence type="ECO:0000256" key="11">
    <source>
        <dbReference type="ARBA" id="ARBA00023242"/>
    </source>
</evidence>
<feature type="repeat" description="TPR" evidence="12">
    <location>
        <begin position="1984"/>
        <end position="2017"/>
    </location>
</feature>
<dbReference type="FunFam" id="1.25.40.10:FF:000013">
    <property type="entry name" value="UDP-N-acetylglucosamine--peptide N-acetylglucosaminyltransferase 110 kDa subunit"/>
    <property type="match status" value="1"/>
</dbReference>
<dbReference type="InterPro" id="IPR011990">
    <property type="entry name" value="TPR-like_helical_dom_sf"/>
</dbReference>
<dbReference type="Gene3D" id="3.40.50.2000">
    <property type="entry name" value="Glycogen Phosphorylase B"/>
    <property type="match status" value="1"/>
</dbReference>
<keyword evidence="9" id="KW-0677">Repeat</keyword>
<evidence type="ECO:0000256" key="1">
    <source>
        <dbReference type="ARBA" id="ARBA00004123"/>
    </source>
</evidence>
<evidence type="ECO:0000313" key="14">
    <source>
        <dbReference type="EMBL" id="TGZ42173.1"/>
    </source>
</evidence>
<evidence type="ECO:0000256" key="5">
    <source>
        <dbReference type="ARBA" id="ARBA00011970"/>
    </source>
</evidence>
<dbReference type="EMBL" id="QBLH01003227">
    <property type="protein sequence ID" value="TGZ42173.1"/>
    <property type="molecule type" value="Genomic_DNA"/>
</dbReference>
<evidence type="ECO:0000256" key="9">
    <source>
        <dbReference type="ARBA" id="ARBA00022737"/>
    </source>
</evidence>
<dbReference type="Pfam" id="PF13414">
    <property type="entry name" value="TPR_11"/>
    <property type="match status" value="4"/>
</dbReference>
<dbReference type="Pfam" id="PF00515">
    <property type="entry name" value="TPR_1"/>
    <property type="match status" value="1"/>
</dbReference>
<dbReference type="Gene3D" id="3.30.720.150">
    <property type="match status" value="1"/>
</dbReference>
<feature type="repeat" description="TPR" evidence="12">
    <location>
        <begin position="1844"/>
        <end position="1877"/>
    </location>
</feature>
<organism evidence="14 15">
    <name type="scientific">Temnothorax longispinosus</name>
    <dbReference type="NCBI Taxonomy" id="300112"/>
    <lineage>
        <taxon>Eukaryota</taxon>
        <taxon>Metazoa</taxon>
        <taxon>Ecdysozoa</taxon>
        <taxon>Arthropoda</taxon>
        <taxon>Hexapoda</taxon>
        <taxon>Insecta</taxon>
        <taxon>Pterygota</taxon>
        <taxon>Neoptera</taxon>
        <taxon>Endopterygota</taxon>
        <taxon>Hymenoptera</taxon>
        <taxon>Apocrita</taxon>
        <taxon>Aculeata</taxon>
        <taxon>Formicoidea</taxon>
        <taxon>Formicidae</taxon>
        <taxon>Myrmicinae</taxon>
        <taxon>Temnothorax</taxon>
    </lineage>
</organism>